<feature type="binding site" evidence="10">
    <location>
        <position position="75"/>
    </location>
    <ligand>
        <name>Na(+)</name>
        <dbReference type="ChEBI" id="CHEBI:29101"/>
        <note>structural</note>
    </ligand>
</feature>
<keyword evidence="10" id="KW-0813">Transport</keyword>
<dbReference type="GO" id="GO:0140114">
    <property type="term" value="P:cellular detoxification of fluoride"/>
    <property type="evidence" value="ECO:0007669"/>
    <property type="project" value="UniProtKB-UniRule"/>
</dbReference>
<evidence type="ECO:0000313" key="11">
    <source>
        <dbReference type="EMBL" id="KHD78432.1"/>
    </source>
</evidence>
<keyword evidence="10" id="KW-0406">Ion transport</keyword>
<proteinExistence type="inferred from homology"/>
<feature type="transmembrane region" description="Helical" evidence="10">
    <location>
        <begin position="38"/>
        <end position="55"/>
    </location>
</feature>
<keyword evidence="10" id="KW-0479">Metal-binding</keyword>
<dbReference type="AlphaFoldDB" id="A0A0A6XEB4"/>
<feature type="transmembrane region" description="Helical" evidence="10">
    <location>
        <begin position="91"/>
        <end position="113"/>
    </location>
</feature>
<protein>
    <recommendedName>
        <fullName evidence="10">Fluoride-specific ion channel FluC</fullName>
    </recommendedName>
</protein>
<comment type="caution">
    <text evidence="11">The sequence shown here is derived from an EMBL/GenBank/DDBJ whole genome shotgun (WGS) entry which is preliminary data.</text>
</comment>
<comment type="similarity">
    <text evidence="7 10">Belongs to the fluoride channel Fluc/FEX (TC 1.A.43) family.</text>
</comment>
<accession>A0A0A6XEB4</accession>
<dbReference type="GO" id="GO:0062054">
    <property type="term" value="F:fluoride channel activity"/>
    <property type="evidence" value="ECO:0007669"/>
    <property type="project" value="UniProtKB-UniRule"/>
</dbReference>
<dbReference type="GO" id="GO:0005886">
    <property type="term" value="C:plasma membrane"/>
    <property type="evidence" value="ECO:0007669"/>
    <property type="project" value="UniProtKB-SubCell"/>
</dbReference>
<evidence type="ECO:0000256" key="3">
    <source>
        <dbReference type="ARBA" id="ARBA00022692"/>
    </source>
</evidence>
<dbReference type="PANTHER" id="PTHR28259:SF1">
    <property type="entry name" value="FLUORIDE EXPORT PROTEIN 1-RELATED"/>
    <property type="match status" value="1"/>
</dbReference>
<dbReference type="RefSeq" id="WP_043522616.1">
    <property type="nucleotide sequence ID" value="NZ_BAABKU010000008.1"/>
</dbReference>
<comment type="function">
    <text evidence="9 10">Fluoride-specific ion channel. Important for reducing fluoride concentration in the cell, thus reducing its toxicity.</text>
</comment>
<evidence type="ECO:0000256" key="10">
    <source>
        <dbReference type="HAMAP-Rule" id="MF_00454"/>
    </source>
</evidence>
<evidence type="ECO:0000313" key="12">
    <source>
        <dbReference type="Proteomes" id="UP000054537"/>
    </source>
</evidence>
<organism evidence="11 12">
    <name type="scientific">Actinoplanes utahensis</name>
    <dbReference type="NCBI Taxonomy" id="1869"/>
    <lineage>
        <taxon>Bacteria</taxon>
        <taxon>Bacillati</taxon>
        <taxon>Actinomycetota</taxon>
        <taxon>Actinomycetes</taxon>
        <taxon>Micromonosporales</taxon>
        <taxon>Micromonosporaceae</taxon>
        <taxon>Actinoplanes</taxon>
    </lineage>
</organism>
<dbReference type="Proteomes" id="UP000054537">
    <property type="component" value="Unassembled WGS sequence"/>
</dbReference>
<dbReference type="Pfam" id="PF02537">
    <property type="entry name" value="CRCB"/>
    <property type="match status" value="1"/>
</dbReference>
<evidence type="ECO:0000256" key="2">
    <source>
        <dbReference type="ARBA" id="ARBA00022475"/>
    </source>
</evidence>
<feature type="binding site" evidence="10">
    <location>
        <position position="78"/>
    </location>
    <ligand>
        <name>Na(+)</name>
        <dbReference type="ChEBI" id="CHEBI:29101"/>
        <note>structural</note>
    </ligand>
</feature>
<evidence type="ECO:0000256" key="1">
    <source>
        <dbReference type="ARBA" id="ARBA00004651"/>
    </source>
</evidence>
<comment type="activity regulation">
    <text evidence="10">Na(+) is not transported, but it plays an essential structural role and its presence is essential for fluoride channel function.</text>
</comment>
<keyword evidence="5 10" id="KW-0472">Membrane</keyword>
<dbReference type="EMBL" id="JRTT01000004">
    <property type="protein sequence ID" value="KHD78432.1"/>
    <property type="molecule type" value="Genomic_DNA"/>
</dbReference>
<dbReference type="GO" id="GO:0046872">
    <property type="term" value="F:metal ion binding"/>
    <property type="evidence" value="ECO:0007669"/>
    <property type="project" value="UniProtKB-KW"/>
</dbReference>
<evidence type="ECO:0000256" key="5">
    <source>
        <dbReference type="ARBA" id="ARBA00023136"/>
    </source>
</evidence>
<dbReference type="PANTHER" id="PTHR28259">
    <property type="entry name" value="FLUORIDE EXPORT PROTEIN 1-RELATED"/>
    <property type="match status" value="1"/>
</dbReference>
<keyword evidence="3 10" id="KW-0812">Transmembrane</keyword>
<dbReference type="STRING" id="1869.MB27_04175"/>
<keyword evidence="12" id="KW-1185">Reference proteome</keyword>
<evidence type="ECO:0000256" key="9">
    <source>
        <dbReference type="ARBA" id="ARBA00049940"/>
    </source>
</evidence>
<keyword evidence="10" id="KW-0915">Sodium</keyword>
<dbReference type="OrthoDB" id="4408652at2"/>
<gene>
    <name evidence="10" type="primary">fluC</name>
    <name evidence="10" type="synonym">crcB</name>
    <name evidence="11" type="ORF">MB27_04175</name>
</gene>
<dbReference type="HAMAP" id="MF_00454">
    <property type="entry name" value="FluC"/>
    <property type="match status" value="1"/>
</dbReference>
<sequence length="114" mass="11570">MALDVDRAALAAVSTGGMLGALARFGIAAALPHPPGGFPWSTWVVNVSGCFLIGVLNTRVERRLPRLFLGTGVLGGYTTFSTAIAETSQAGLIYLAATLAGAVLAVLAGSLLAR</sequence>
<dbReference type="InterPro" id="IPR003691">
    <property type="entry name" value="FluC"/>
</dbReference>
<keyword evidence="4 10" id="KW-1133">Transmembrane helix</keyword>
<keyword evidence="6 10" id="KW-0407">Ion channel</keyword>
<keyword evidence="2 10" id="KW-1003">Cell membrane</keyword>
<feature type="transmembrane region" description="Helical" evidence="10">
    <location>
        <begin position="67"/>
        <end position="85"/>
    </location>
</feature>
<evidence type="ECO:0000256" key="7">
    <source>
        <dbReference type="ARBA" id="ARBA00035120"/>
    </source>
</evidence>
<evidence type="ECO:0000256" key="4">
    <source>
        <dbReference type="ARBA" id="ARBA00022989"/>
    </source>
</evidence>
<comment type="catalytic activity">
    <reaction evidence="8">
        <text>fluoride(in) = fluoride(out)</text>
        <dbReference type="Rhea" id="RHEA:76159"/>
        <dbReference type="ChEBI" id="CHEBI:17051"/>
    </reaction>
    <physiologicalReaction direction="left-to-right" evidence="8">
        <dbReference type="Rhea" id="RHEA:76160"/>
    </physiologicalReaction>
</comment>
<evidence type="ECO:0000256" key="8">
    <source>
        <dbReference type="ARBA" id="ARBA00035585"/>
    </source>
</evidence>
<evidence type="ECO:0000256" key="6">
    <source>
        <dbReference type="ARBA" id="ARBA00023303"/>
    </source>
</evidence>
<dbReference type="eggNOG" id="COG0239">
    <property type="taxonomic scope" value="Bacteria"/>
</dbReference>
<reference evidence="11 12" key="1">
    <citation type="submission" date="2014-10" db="EMBL/GenBank/DDBJ databases">
        <title>Draft genome sequence of Actinoplanes utahensis NRRL 12052.</title>
        <authorList>
            <person name="Velasco-Bucheli B."/>
            <person name="del Cerro C."/>
            <person name="Hormigo D."/>
            <person name="Garcia J.L."/>
            <person name="Acebal C."/>
            <person name="Arroyo M."/>
            <person name="de la Mata I."/>
        </authorList>
    </citation>
    <scope>NUCLEOTIDE SEQUENCE [LARGE SCALE GENOMIC DNA]</scope>
    <source>
        <strain evidence="11 12">NRRL 12052</strain>
    </source>
</reference>
<name>A0A0A6XEB4_ACTUT</name>
<comment type="subcellular location">
    <subcellularLocation>
        <location evidence="1 10">Cell membrane</location>
        <topology evidence="1 10">Multi-pass membrane protein</topology>
    </subcellularLocation>
</comment>